<protein>
    <submittedName>
        <fullName evidence="2">Uncharacterized protein</fullName>
    </submittedName>
</protein>
<gene>
    <name evidence="2" type="ORF">SAMN04489732_11761</name>
</gene>
<organism evidence="2 3">
    <name type="scientific">Amycolatopsis saalfeldensis</name>
    <dbReference type="NCBI Taxonomy" id="394193"/>
    <lineage>
        <taxon>Bacteria</taxon>
        <taxon>Bacillati</taxon>
        <taxon>Actinomycetota</taxon>
        <taxon>Actinomycetes</taxon>
        <taxon>Pseudonocardiales</taxon>
        <taxon>Pseudonocardiaceae</taxon>
        <taxon>Amycolatopsis</taxon>
    </lineage>
</organism>
<evidence type="ECO:0000256" key="1">
    <source>
        <dbReference type="SAM" id="MobiDB-lite"/>
    </source>
</evidence>
<dbReference type="STRING" id="394193.SAMN04489732_11761"/>
<keyword evidence="3" id="KW-1185">Reference proteome</keyword>
<reference evidence="2 3" key="1">
    <citation type="submission" date="2016-10" db="EMBL/GenBank/DDBJ databases">
        <authorList>
            <person name="de Groot N.N."/>
        </authorList>
    </citation>
    <scope>NUCLEOTIDE SEQUENCE [LARGE SCALE GENOMIC DNA]</scope>
    <source>
        <strain evidence="2 3">DSM 44993</strain>
    </source>
</reference>
<feature type="region of interest" description="Disordered" evidence="1">
    <location>
        <begin position="15"/>
        <end position="44"/>
    </location>
</feature>
<evidence type="ECO:0000313" key="2">
    <source>
        <dbReference type="EMBL" id="SEP51743.1"/>
    </source>
</evidence>
<dbReference type="AlphaFoldDB" id="A0A1H8YI53"/>
<evidence type="ECO:0000313" key="3">
    <source>
        <dbReference type="Proteomes" id="UP000198582"/>
    </source>
</evidence>
<name>A0A1H8YI53_9PSEU</name>
<dbReference type="EMBL" id="FOEF01000017">
    <property type="protein sequence ID" value="SEP51743.1"/>
    <property type="molecule type" value="Genomic_DNA"/>
</dbReference>
<proteinExistence type="predicted"/>
<accession>A0A1H8YI53</accession>
<dbReference type="Proteomes" id="UP000198582">
    <property type="component" value="Unassembled WGS sequence"/>
</dbReference>
<sequence>MNVGLFLQEGRAYDENVSNPGTARGGKVNNRPSIEQPEPLGTSGQCSITMAVAPQSRAILDVESGSDTTGACQTAEDLATKLEPLLPPA</sequence>